<dbReference type="FunFam" id="1.10.287.130:FF:000001">
    <property type="entry name" value="Two-component sensor histidine kinase"/>
    <property type="match status" value="1"/>
</dbReference>
<dbReference type="GO" id="GO:0000155">
    <property type="term" value="F:phosphorelay sensor kinase activity"/>
    <property type="evidence" value="ECO:0007669"/>
    <property type="project" value="InterPro"/>
</dbReference>
<comment type="subcellular location">
    <subcellularLocation>
        <location evidence="2">Cell membrane</location>
        <topology evidence="2">Multi-pass membrane protein</topology>
    </subcellularLocation>
</comment>
<feature type="domain" description="HAMP" evidence="16">
    <location>
        <begin position="324"/>
        <end position="376"/>
    </location>
</feature>
<dbReference type="InterPro" id="IPR036890">
    <property type="entry name" value="HATPase_C_sf"/>
</dbReference>
<keyword evidence="6" id="KW-0808">Transferase</keyword>
<dbReference type="CDD" id="cd06225">
    <property type="entry name" value="HAMP"/>
    <property type="match status" value="1"/>
</dbReference>
<feature type="transmembrane region" description="Helical" evidence="14">
    <location>
        <begin position="7"/>
        <end position="26"/>
    </location>
</feature>
<reference evidence="18" key="1">
    <citation type="submission" date="2014-12" db="EMBL/GenBank/DDBJ databases">
        <title>Genome sequence of Clostridium beijerinckii strain 59B.</title>
        <authorList>
            <person name="Little G.T."/>
            <person name="Minton N.P."/>
        </authorList>
    </citation>
    <scope>NUCLEOTIDE SEQUENCE [LARGE SCALE GENOMIC DNA]</scope>
    <source>
        <strain evidence="18">59B</strain>
    </source>
</reference>
<dbReference type="CDD" id="cd12912">
    <property type="entry name" value="PDC2_MCP_like"/>
    <property type="match status" value="1"/>
</dbReference>
<dbReference type="FunFam" id="3.30.565.10:FF:000037">
    <property type="entry name" value="Hybrid sensor histidine kinase/response regulator"/>
    <property type="match status" value="1"/>
</dbReference>
<dbReference type="InterPro" id="IPR003594">
    <property type="entry name" value="HATPase_dom"/>
</dbReference>
<dbReference type="OrthoDB" id="9813394at2"/>
<sequence>MRIKYKLIVSYLILIVFAVSVLGLLIGNKSNKAVFKEVNEKSQRLTESIITTLSVRNDLLTEKSYGDLNFANNVLNNLADMRVDYNEIVKVGDFNLPVLYSGNQRISLDNTIVDKLKQSTGSIATMFLLQDDKLIRVSTTVFNNGNRILGTYISSDTEAYKKTLNNEEYIGDIRIEGIGYLTRMKPILDKDKKVIGAIGLGNKISNDYLDKTLSNIKLGKTGYAYILDSEGNVILHPSDSGKNVSDYDFVQKMHNEKSGMIEYTYNGVKKLGYYQYFEAWHWYVVTTADYEELNSSAKSILTTTIATGGIIIVLGGIIALFLANTLVKPINKLKSCMEIASKGDLTIRCNIDSKDEIGVLANSFNNMLAENKRLLEETVQYEKLKTEFIANMSHELRTPLNIIFSTAQLFNVLINRDEDLNTEKMKNYTNSIKQNCYRLVRLVNNLIDITKIDSGYMKLELKNGNIVQVVEDITQSTAEYVGYMSRTIIFDTDNEEKIMAFDEEKLERILLNLISNATKFTEPGDKISVNLYDIDDYIVISVKDTGRGIPEEKVSQLFQRFKQVERLLNRSHEGSGIGLSIVKALVEMHEGTIEVKSVYGEGTEFIICLPVKIVPEDEGKKNKNGYANQSKVENINIEFSDIYS</sequence>
<dbReference type="InterPro" id="IPR033462">
    <property type="entry name" value="Cache_3-Cache_2"/>
</dbReference>
<dbReference type="SMART" id="SM00304">
    <property type="entry name" value="HAMP"/>
    <property type="match status" value="1"/>
</dbReference>
<dbReference type="SUPFAM" id="SSF55874">
    <property type="entry name" value="ATPase domain of HSP90 chaperone/DNA topoisomerase II/histidine kinase"/>
    <property type="match status" value="1"/>
</dbReference>
<evidence type="ECO:0000256" key="13">
    <source>
        <dbReference type="ARBA" id="ARBA00023136"/>
    </source>
</evidence>
<evidence type="ECO:0000256" key="8">
    <source>
        <dbReference type="ARBA" id="ARBA00022741"/>
    </source>
</evidence>
<keyword evidence="11 14" id="KW-1133">Transmembrane helix</keyword>
<dbReference type="Gene3D" id="3.30.450.20">
    <property type="entry name" value="PAS domain"/>
    <property type="match status" value="1"/>
</dbReference>
<dbReference type="InterPro" id="IPR029151">
    <property type="entry name" value="Sensor-like_sf"/>
</dbReference>
<evidence type="ECO:0000256" key="6">
    <source>
        <dbReference type="ARBA" id="ARBA00022679"/>
    </source>
</evidence>
<evidence type="ECO:0000256" key="4">
    <source>
        <dbReference type="ARBA" id="ARBA00022475"/>
    </source>
</evidence>
<evidence type="ECO:0000313" key="17">
    <source>
        <dbReference type="EMBL" id="AJG98983.1"/>
    </source>
</evidence>
<dbReference type="Gene3D" id="6.10.340.10">
    <property type="match status" value="1"/>
</dbReference>
<dbReference type="Pfam" id="PF00512">
    <property type="entry name" value="HisKA"/>
    <property type="match status" value="1"/>
</dbReference>
<dbReference type="PROSITE" id="PS50885">
    <property type="entry name" value="HAMP"/>
    <property type="match status" value="1"/>
</dbReference>
<keyword evidence="13 14" id="KW-0472">Membrane</keyword>
<evidence type="ECO:0000256" key="11">
    <source>
        <dbReference type="ARBA" id="ARBA00022989"/>
    </source>
</evidence>
<accession>A0A0B5QQ22</accession>
<keyword evidence="8" id="KW-0547">Nucleotide-binding</keyword>
<dbReference type="SUPFAM" id="SSF47384">
    <property type="entry name" value="Homodimeric domain of signal transducing histidine kinase"/>
    <property type="match status" value="1"/>
</dbReference>
<dbReference type="GO" id="GO:0005524">
    <property type="term" value="F:ATP binding"/>
    <property type="evidence" value="ECO:0007669"/>
    <property type="project" value="UniProtKB-KW"/>
</dbReference>
<evidence type="ECO:0000256" key="10">
    <source>
        <dbReference type="ARBA" id="ARBA00022840"/>
    </source>
</evidence>
<dbReference type="SUPFAM" id="SSF158472">
    <property type="entry name" value="HAMP domain-like"/>
    <property type="match status" value="1"/>
</dbReference>
<dbReference type="Gene3D" id="3.30.565.10">
    <property type="entry name" value="Histidine kinase-like ATPase, C-terminal domain"/>
    <property type="match status" value="1"/>
</dbReference>
<feature type="transmembrane region" description="Helical" evidence="14">
    <location>
        <begin position="305"/>
        <end position="327"/>
    </location>
</feature>
<evidence type="ECO:0000256" key="5">
    <source>
        <dbReference type="ARBA" id="ARBA00022553"/>
    </source>
</evidence>
<proteinExistence type="predicted"/>
<comment type="catalytic activity">
    <reaction evidence="1">
        <text>ATP + protein L-histidine = ADP + protein N-phospho-L-histidine.</text>
        <dbReference type="EC" id="2.7.13.3"/>
    </reaction>
</comment>
<evidence type="ECO:0000256" key="7">
    <source>
        <dbReference type="ARBA" id="ARBA00022692"/>
    </source>
</evidence>
<dbReference type="CDD" id="cd00082">
    <property type="entry name" value="HisKA"/>
    <property type="match status" value="1"/>
</dbReference>
<keyword evidence="7 14" id="KW-0812">Transmembrane</keyword>
<dbReference type="Pfam" id="PF02518">
    <property type="entry name" value="HATPase_c"/>
    <property type="match status" value="1"/>
</dbReference>
<dbReference type="GO" id="GO:0005886">
    <property type="term" value="C:plasma membrane"/>
    <property type="evidence" value="ECO:0007669"/>
    <property type="project" value="UniProtKB-SubCell"/>
</dbReference>
<keyword evidence="5" id="KW-0597">Phosphoprotein</keyword>
<dbReference type="KEGG" id="cbei:LF65_02397"/>
<protein>
    <recommendedName>
        <fullName evidence="3">histidine kinase</fullName>
        <ecNumber evidence="3">2.7.13.3</ecNumber>
    </recommendedName>
</protein>
<evidence type="ECO:0000256" key="12">
    <source>
        <dbReference type="ARBA" id="ARBA00023012"/>
    </source>
</evidence>
<dbReference type="EMBL" id="CP010086">
    <property type="protein sequence ID" value="AJG98983.1"/>
    <property type="molecule type" value="Genomic_DNA"/>
</dbReference>
<dbReference type="PANTHER" id="PTHR45528:SF1">
    <property type="entry name" value="SENSOR HISTIDINE KINASE CPXA"/>
    <property type="match status" value="1"/>
</dbReference>
<keyword evidence="12" id="KW-0902">Two-component regulatory system</keyword>
<dbReference type="InterPro" id="IPR004358">
    <property type="entry name" value="Sig_transdc_His_kin-like_C"/>
</dbReference>
<dbReference type="SUPFAM" id="SSF103190">
    <property type="entry name" value="Sensory domain-like"/>
    <property type="match status" value="1"/>
</dbReference>
<keyword evidence="10" id="KW-0067">ATP-binding</keyword>
<dbReference type="PANTHER" id="PTHR45528">
    <property type="entry name" value="SENSOR HISTIDINE KINASE CPXA"/>
    <property type="match status" value="1"/>
</dbReference>
<evidence type="ECO:0000313" key="18">
    <source>
        <dbReference type="Proteomes" id="UP000031866"/>
    </source>
</evidence>
<evidence type="ECO:0000259" key="15">
    <source>
        <dbReference type="PROSITE" id="PS50109"/>
    </source>
</evidence>
<dbReference type="InterPro" id="IPR050398">
    <property type="entry name" value="HssS/ArlS-like"/>
</dbReference>
<dbReference type="Gene3D" id="1.10.287.130">
    <property type="match status" value="1"/>
</dbReference>
<dbReference type="PRINTS" id="PR00344">
    <property type="entry name" value="BCTRLSENSOR"/>
</dbReference>
<dbReference type="PROSITE" id="PS50109">
    <property type="entry name" value="HIS_KIN"/>
    <property type="match status" value="1"/>
</dbReference>
<dbReference type="RefSeq" id="WP_041896266.1">
    <property type="nucleotide sequence ID" value="NZ_CP010086.2"/>
</dbReference>
<dbReference type="InterPro" id="IPR003661">
    <property type="entry name" value="HisK_dim/P_dom"/>
</dbReference>
<evidence type="ECO:0000256" key="3">
    <source>
        <dbReference type="ARBA" id="ARBA00012438"/>
    </source>
</evidence>
<dbReference type="Pfam" id="PF17201">
    <property type="entry name" value="Cache_3-Cache_2"/>
    <property type="match status" value="1"/>
</dbReference>
<evidence type="ECO:0000259" key="16">
    <source>
        <dbReference type="PROSITE" id="PS50885"/>
    </source>
</evidence>
<keyword evidence="4" id="KW-1003">Cell membrane</keyword>
<dbReference type="CDD" id="cd16922">
    <property type="entry name" value="HATPase_EvgS-ArcB-TorS-like"/>
    <property type="match status" value="1"/>
</dbReference>
<evidence type="ECO:0000256" key="9">
    <source>
        <dbReference type="ARBA" id="ARBA00022777"/>
    </source>
</evidence>
<dbReference type="Proteomes" id="UP000031866">
    <property type="component" value="Chromosome"/>
</dbReference>
<keyword evidence="9 17" id="KW-0418">Kinase</keyword>
<feature type="domain" description="Histidine kinase" evidence="15">
    <location>
        <begin position="391"/>
        <end position="613"/>
    </location>
</feature>
<name>A0A0B5QQ22_CLOBE</name>
<evidence type="ECO:0000256" key="14">
    <source>
        <dbReference type="SAM" id="Phobius"/>
    </source>
</evidence>
<evidence type="ECO:0000256" key="1">
    <source>
        <dbReference type="ARBA" id="ARBA00000085"/>
    </source>
</evidence>
<dbReference type="InterPro" id="IPR003660">
    <property type="entry name" value="HAMP_dom"/>
</dbReference>
<dbReference type="EC" id="2.7.13.3" evidence="3"/>
<gene>
    <name evidence="17" type="ORF">LF65_02397</name>
</gene>
<dbReference type="AlphaFoldDB" id="A0A0B5QQ22"/>
<dbReference type="InterPro" id="IPR036097">
    <property type="entry name" value="HisK_dim/P_sf"/>
</dbReference>
<dbReference type="SMART" id="SM00387">
    <property type="entry name" value="HATPase_c"/>
    <property type="match status" value="1"/>
</dbReference>
<organism evidence="17 18">
    <name type="scientific">Clostridium beijerinckii</name>
    <name type="common">Clostridium MP</name>
    <dbReference type="NCBI Taxonomy" id="1520"/>
    <lineage>
        <taxon>Bacteria</taxon>
        <taxon>Bacillati</taxon>
        <taxon>Bacillota</taxon>
        <taxon>Clostridia</taxon>
        <taxon>Eubacteriales</taxon>
        <taxon>Clostridiaceae</taxon>
        <taxon>Clostridium</taxon>
    </lineage>
</organism>
<dbReference type="Pfam" id="PF00672">
    <property type="entry name" value="HAMP"/>
    <property type="match status" value="1"/>
</dbReference>
<dbReference type="InterPro" id="IPR005467">
    <property type="entry name" value="His_kinase_dom"/>
</dbReference>
<dbReference type="STRING" id="1520.LF65_02397"/>
<dbReference type="SMART" id="SM00388">
    <property type="entry name" value="HisKA"/>
    <property type="match status" value="1"/>
</dbReference>
<evidence type="ECO:0000256" key="2">
    <source>
        <dbReference type="ARBA" id="ARBA00004651"/>
    </source>
</evidence>